<gene>
    <name evidence="2" type="ORF">RUM43_004554</name>
</gene>
<dbReference type="EMBL" id="JAWJWE010000002">
    <property type="protein sequence ID" value="KAK6643051.1"/>
    <property type="molecule type" value="Genomic_DNA"/>
</dbReference>
<keyword evidence="1" id="KW-0812">Transmembrane</keyword>
<dbReference type="Proteomes" id="UP001372834">
    <property type="component" value="Unassembled WGS sequence"/>
</dbReference>
<reference evidence="2 3" key="1">
    <citation type="submission" date="2023-10" db="EMBL/GenBank/DDBJ databases">
        <title>Genomes of two closely related lineages of the louse Polyplax serrata with different host specificities.</title>
        <authorList>
            <person name="Martinu J."/>
            <person name="Tarabai H."/>
            <person name="Stefka J."/>
            <person name="Hypsa V."/>
        </authorList>
    </citation>
    <scope>NUCLEOTIDE SEQUENCE [LARGE SCALE GENOMIC DNA]</scope>
    <source>
        <strain evidence="2">HR10_N</strain>
    </source>
</reference>
<protein>
    <submittedName>
        <fullName evidence="2">Uncharacterized protein</fullName>
    </submittedName>
</protein>
<evidence type="ECO:0000256" key="1">
    <source>
        <dbReference type="SAM" id="Phobius"/>
    </source>
</evidence>
<keyword evidence="1" id="KW-1133">Transmembrane helix</keyword>
<comment type="caution">
    <text evidence="2">The sequence shown here is derived from an EMBL/GenBank/DDBJ whole genome shotgun (WGS) entry which is preliminary data.</text>
</comment>
<evidence type="ECO:0000313" key="2">
    <source>
        <dbReference type="EMBL" id="KAK6643051.1"/>
    </source>
</evidence>
<sequence length="177" mass="20159">MNFELQFKKGGVEKIESLDVLLESEIRSFYNLKFALDMAQLDNPKSIALLFTGAFFVGIGVIAFLNVEMQSRSTHGELNLHYFVLERDSGISEKGVEIDLVVNVVPNNCFWGRTLRKGVHKLYVRKECSGRLKEKITMDVHPALFKVAIEAHFLRSLNRGKAVEAIKSDHFPERLFT</sequence>
<feature type="transmembrane region" description="Helical" evidence="1">
    <location>
        <begin position="47"/>
        <end position="67"/>
    </location>
</feature>
<dbReference type="AlphaFoldDB" id="A0AAN8SCU5"/>
<keyword evidence="1" id="KW-0472">Membrane</keyword>
<name>A0AAN8SCU5_POLSC</name>
<evidence type="ECO:0000313" key="3">
    <source>
        <dbReference type="Proteomes" id="UP001372834"/>
    </source>
</evidence>
<proteinExistence type="predicted"/>
<organism evidence="2 3">
    <name type="scientific">Polyplax serrata</name>
    <name type="common">Common mouse louse</name>
    <dbReference type="NCBI Taxonomy" id="468196"/>
    <lineage>
        <taxon>Eukaryota</taxon>
        <taxon>Metazoa</taxon>
        <taxon>Ecdysozoa</taxon>
        <taxon>Arthropoda</taxon>
        <taxon>Hexapoda</taxon>
        <taxon>Insecta</taxon>
        <taxon>Pterygota</taxon>
        <taxon>Neoptera</taxon>
        <taxon>Paraneoptera</taxon>
        <taxon>Psocodea</taxon>
        <taxon>Troctomorpha</taxon>
        <taxon>Phthiraptera</taxon>
        <taxon>Anoplura</taxon>
        <taxon>Polyplacidae</taxon>
        <taxon>Polyplax</taxon>
    </lineage>
</organism>
<accession>A0AAN8SCU5</accession>